<dbReference type="OrthoDB" id="1166435at2759"/>
<keyword evidence="2" id="KW-1133">Transmembrane helix</keyword>
<accession>A0A6J5XXM1</accession>
<evidence type="ECO:0000313" key="3">
    <source>
        <dbReference type="EMBL" id="CAB4318636.1"/>
    </source>
</evidence>
<keyword evidence="4" id="KW-1185">Reference proteome</keyword>
<protein>
    <recommendedName>
        <fullName evidence="5">Ion transport domain-containing protein</fullName>
    </recommendedName>
</protein>
<dbReference type="GO" id="GO:0016020">
    <property type="term" value="C:membrane"/>
    <property type="evidence" value="ECO:0007669"/>
    <property type="project" value="UniProtKB-SubCell"/>
</dbReference>
<dbReference type="Proteomes" id="UP000507245">
    <property type="component" value="Unassembled WGS sequence"/>
</dbReference>
<proteinExistence type="predicted"/>
<dbReference type="PANTHER" id="PTHR45651">
    <property type="entry name" value="CYCLIC NUCLEOTIDE-GATED ION CHANNEL 15-RELATED-RELATED"/>
    <property type="match status" value="1"/>
</dbReference>
<reference evidence="4" key="1">
    <citation type="journal article" date="2020" name="Genome Biol.">
        <title>Gamete binning: chromosome-level and haplotype-resolved genome assembly enabled by high-throughput single-cell sequencing of gamete genomes.</title>
        <authorList>
            <person name="Campoy J.A."/>
            <person name="Sun H."/>
            <person name="Goel M."/>
            <person name="Jiao W.-B."/>
            <person name="Folz-Donahue K."/>
            <person name="Wang N."/>
            <person name="Rubio M."/>
            <person name="Liu C."/>
            <person name="Kukat C."/>
            <person name="Ruiz D."/>
            <person name="Huettel B."/>
            <person name="Schneeberger K."/>
        </authorList>
    </citation>
    <scope>NUCLEOTIDE SEQUENCE [LARGE SCALE GENOMIC DNA]</scope>
    <source>
        <strain evidence="4">cv. Rojo Pasion</strain>
    </source>
</reference>
<sequence>MLVCLCVLFSVDHDEAGGHRSIGQWPTTKEILGPHDEQPATTFLRKWDIVFTISCVFAVFLDPVYLYVAVVDGARACYHVDLYLLCSIVGLRSALDLFYVMDIAIFCGRRIRCKPNAKTSFKARTILVVRQFVSARGFRAYPILQLSPSSVPLYVLFLPAQYTLRIHHTYKLLKRCTDIETKIGRWLNAILDFLPFILAAHLYGALWYRLSLQREVDCWGHACHDKRVGCDLPQTGYDFYCDTEIYFPNLHLNITHIKASCPINPPDATIFDFGIFLYALQSNMTRSTSIPRNMLQSFWWGLRNLRYHNCLMFIN</sequence>
<dbReference type="PANTHER" id="PTHR45651:SF68">
    <property type="entry name" value="ION TRANSPORT DOMAIN-CONTAINING PROTEIN"/>
    <property type="match status" value="1"/>
</dbReference>
<name>A0A6J5XXM1_PRUAR</name>
<keyword evidence="2" id="KW-0812">Transmembrane</keyword>
<keyword evidence="2" id="KW-0472">Membrane</keyword>
<organism evidence="3 4">
    <name type="scientific">Prunus armeniaca</name>
    <name type="common">Apricot</name>
    <name type="synonym">Armeniaca vulgaris</name>
    <dbReference type="NCBI Taxonomy" id="36596"/>
    <lineage>
        <taxon>Eukaryota</taxon>
        <taxon>Viridiplantae</taxon>
        <taxon>Streptophyta</taxon>
        <taxon>Embryophyta</taxon>
        <taxon>Tracheophyta</taxon>
        <taxon>Spermatophyta</taxon>
        <taxon>Magnoliopsida</taxon>
        <taxon>eudicotyledons</taxon>
        <taxon>Gunneridae</taxon>
        <taxon>Pentapetalae</taxon>
        <taxon>rosids</taxon>
        <taxon>fabids</taxon>
        <taxon>Rosales</taxon>
        <taxon>Rosaceae</taxon>
        <taxon>Amygdaloideae</taxon>
        <taxon>Amygdaleae</taxon>
        <taxon>Prunus</taxon>
    </lineage>
</organism>
<keyword evidence="1" id="KW-0813">Transport</keyword>
<keyword evidence="1" id="KW-0406">Ion transport</keyword>
<dbReference type="AlphaFoldDB" id="A0A6J5XXM1"/>
<dbReference type="GO" id="GO:0034220">
    <property type="term" value="P:monoatomic ion transmembrane transport"/>
    <property type="evidence" value="ECO:0007669"/>
    <property type="project" value="UniProtKB-KW"/>
</dbReference>
<evidence type="ECO:0008006" key="5">
    <source>
        <dbReference type="Google" id="ProtNLM"/>
    </source>
</evidence>
<keyword evidence="1" id="KW-0407">Ion channel</keyword>
<evidence type="ECO:0000256" key="2">
    <source>
        <dbReference type="SAM" id="Phobius"/>
    </source>
</evidence>
<evidence type="ECO:0000313" key="4">
    <source>
        <dbReference type="Proteomes" id="UP000507245"/>
    </source>
</evidence>
<evidence type="ECO:0000256" key="1">
    <source>
        <dbReference type="ARBA" id="ARBA00023303"/>
    </source>
</evidence>
<dbReference type="EMBL" id="CAEKKB010000007">
    <property type="protein sequence ID" value="CAB4318636.1"/>
    <property type="molecule type" value="Genomic_DNA"/>
</dbReference>
<feature type="transmembrane region" description="Helical" evidence="2">
    <location>
        <begin position="49"/>
        <end position="70"/>
    </location>
</feature>
<feature type="transmembrane region" description="Helical" evidence="2">
    <location>
        <begin position="82"/>
        <end position="108"/>
    </location>
</feature>
<gene>
    <name evidence="3" type="ORF">ORAREDHAP_LOCUS45740</name>
</gene>